<evidence type="ECO:0000313" key="3">
    <source>
        <dbReference type="EMBL" id="KAL3806232.1"/>
    </source>
</evidence>
<dbReference type="InterPro" id="IPR016024">
    <property type="entry name" value="ARM-type_fold"/>
</dbReference>
<feature type="region of interest" description="Disordered" evidence="2">
    <location>
        <begin position="503"/>
        <end position="531"/>
    </location>
</feature>
<dbReference type="AlphaFoldDB" id="A0ABD3R0Y0"/>
<dbReference type="InterPro" id="IPR000357">
    <property type="entry name" value="HEAT"/>
</dbReference>
<keyword evidence="4" id="KW-1185">Reference proteome</keyword>
<comment type="caution">
    <text evidence="3">The sequence shown here is derived from an EMBL/GenBank/DDBJ whole genome shotgun (WGS) entry which is preliminary data.</text>
</comment>
<dbReference type="EMBL" id="JALLPB020000857">
    <property type="protein sequence ID" value="KAL3806232.1"/>
    <property type="molecule type" value="Genomic_DNA"/>
</dbReference>
<reference evidence="3 4" key="1">
    <citation type="submission" date="2024-10" db="EMBL/GenBank/DDBJ databases">
        <title>Updated reference genomes for cyclostephanoid diatoms.</title>
        <authorList>
            <person name="Roberts W.R."/>
            <person name="Alverson A.J."/>
        </authorList>
    </citation>
    <scope>NUCLEOTIDE SEQUENCE [LARGE SCALE GENOMIC DNA]</scope>
    <source>
        <strain evidence="3 4">AJA228-03</strain>
    </source>
</reference>
<organism evidence="3 4">
    <name type="scientific">Cyclostephanos tholiformis</name>
    <dbReference type="NCBI Taxonomy" id="382380"/>
    <lineage>
        <taxon>Eukaryota</taxon>
        <taxon>Sar</taxon>
        <taxon>Stramenopiles</taxon>
        <taxon>Ochrophyta</taxon>
        <taxon>Bacillariophyta</taxon>
        <taxon>Coscinodiscophyceae</taxon>
        <taxon>Thalassiosirophycidae</taxon>
        <taxon>Stephanodiscales</taxon>
        <taxon>Stephanodiscaceae</taxon>
        <taxon>Cyclostephanos</taxon>
    </lineage>
</organism>
<protein>
    <recommendedName>
        <fullName evidence="5">ARM repeat superfamily protein</fullName>
    </recommendedName>
</protein>
<dbReference type="Pfam" id="PF02985">
    <property type="entry name" value="HEAT"/>
    <property type="match status" value="1"/>
</dbReference>
<dbReference type="InterPro" id="IPR011989">
    <property type="entry name" value="ARM-like"/>
</dbReference>
<dbReference type="Gene3D" id="1.25.10.10">
    <property type="entry name" value="Leucine-rich Repeat Variant"/>
    <property type="match status" value="1"/>
</dbReference>
<sequence length="936" mass="100633">MDFSTVDLALSSLTRRHPPLSTEVLNLSSRLKSLLHSSLPSPFLKSERDDDDGEYVRGALRLIELGSSSSLSSNNAMTINDGGVPVRWESLAVGLLLVVDYLAKRTNELRPHRVIGVYADGPRIPEISPPFPPAEEEEEEDEEKMKTKTTTKTMIGHDGAPIIDAKSPVFVLMMSLPSIVDANVEHPEPRVRSLVARTVGAHALYATSLLDVVDDVGRRSSSLASAIRDVQDGRRRIHSAILRSLKRHMRMKGPIGDDNASKASDGALDDTTGWRALETNLNALASYVDGCVGGKSPDGAGGGSYVAEEGSLFLLGGTFAPDYDEDDDRAWFLQGLRDCCVSHVNRHVRAAGAALLGAIVESCVRSPDAVIRDTLLLGGCDGRVVWNVCASNVDAITFRSVIGDALRANLADNWSQVRMAGSVLCRGYAMALMEMAKKEDDGGGDGGGEEDGGGITAFEDALGDLVPMLLPRMCLNRFYLAQGVKLYSQETWRLVFGPPTSSLSSSSSSSSSSHPEHELHSSEGSRGGGGLGAVSRNAAPICRYYSKMCDADNHAVREAACQGVAELAQKVGTHPIYAECLSPYVTMLLQALLMCFHDESWPVRDEACLACGTFCIAYPDECRPELPILFERWTEQLTDQIWSVREDAAVALGDAIVAYGPDMLEKVLTVIRRSIPAAKNQPAMSREEYKRLQNDAAAHTGTQLYSCGSLAPKLKKGGAVVTAAAVAPPNPPGDAATSSSRKSGAGRIGCMSCFIDRPRSPWEATDGCVYLLRELCVRFANMDVLSDVVVLGDDVLLPLMTELADVCRLSHYPQSDDLRTTLWKQLPPIAEALGKSRFKGLYLDLFVDLLAKNLDGSSGSGASQLSIHAAGQCAEELATLIGIGVFRGRLVETGGQGVFDRVMEERKRLHQMEVASGRCGGAMSFSPFGPPVSRPV</sequence>
<evidence type="ECO:0000256" key="1">
    <source>
        <dbReference type="ARBA" id="ARBA00022737"/>
    </source>
</evidence>
<feature type="compositionally biased region" description="Basic and acidic residues" evidence="2">
    <location>
        <begin position="514"/>
        <end position="523"/>
    </location>
</feature>
<keyword evidence="1" id="KW-0677">Repeat</keyword>
<accession>A0ABD3R0Y0</accession>
<proteinExistence type="predicted"/>
<name>A0ABD3R0Y0_9STRA</name>
<feature type="compositionally biased region" description="Low complexity" evidence="2">
    <location>
        <begin position="503"/>
        <end position="513"/>
    </location>
</feature>
<dbReference type="Proteomes" id="UP001530377">
    <property type="component" value="Unassembled WGS sequence"/>
</dbReference>
<dbReference type="SUPFAM" id="SSF48371">
    <property type="entry name" value="ARM repeat"/>
    <property type="match status" value="1"/>
</dbReference>
<evidence type="ECO:0000256" key="2">
    <source>
        <dbReference type="SAM" id="MobiDB-lite"/>
    </source>
</evidence>
<feature type="region of interest" description="Disordered" evidence="2">
    <location>
        <begin position="726"/>
        <end position="745"/>
    </location>
</feature>
<evidence type="ECO:0008006" key="5">
    <source>
        <dbReference type="Google" id="ProtNLM"/>
    </source>
</evidence>
<gene>
    <name evidence="3" type="ORF">ACHAXA_008020</name>
</gene>
<evidence type="ECO:0000313" key="4">
    <source>
        <dbReference type="Proteomes" id="UP001530377"/>
    </source>
</evidence>